<dbReference type="InterPro" id="IPR003740">
    <property type="entry name" value="YitT"/>
</dbReference>
<feature type="signal peptide" evidence="7">
    <location>
        <begin position="1"/>
        <end position="24"/>
    </location>
</feature>
<dbReference type="PANTHER" id="PTHR33545">
    <property type="entry name" value="UPF0750 MEMBRANE PROTEIN YITT-RELATED"/>
    <property type="match status" value="1"/>
</dbReference>
<feature type="domain" description="DUF2179" evidence="8">
    <location>
        <begin position="226"/>
        <end position="280"/>
    </location>
</feature>
<proteinExistence type="predicted"/>
<keyword evidence="7" id="KW-0732">Signal</keyword>
<evidence type="ECO:0000256" key="2">
    <source>
        <dbReference type="ARBA" id="ARBA00022475"/>
    </source>
</evidence>
<dbReference type="InterPro" id="IPR015867">
    <property type="entry name" value="N-reg_PII/ATP_PRibTrfase_C"/>
</dbReference>
<organism evidence="9 10">
    <name type="scientific">Candidatus Acutalibacter pullistercoris</name>
    <dbReference type="NCBI Taxonomy" id="2838418"/>
    <lineage>
        <taxon>Bacteria</taxon>
        <taxon>Bacillati</taxon>
        <taxon>Bacillota</taxon>
        <taxon>Clostridia</taxon>
        <taxon>Eubacteriales</taxon>
        <taxon>Acutalibacteraceae</taxon>
        <taxon>Acutalibacter</taxon>
    </lineage>
</organism>
<feature type="transmembrane region" description="Helical" evidence="6">
    <location>
        <begin position="85"/>
        <end position="103"/>
    </location>
</feature>
<comment type="subcellular location">
    <subcellularLocation>
        <location evidence="1">Cell membrane</location>
        <topology evidence="1">Multi-pass membrane protein</topology>
    </subcellularLocation>
</comment>
<evidence type="ECO:0000313" key="10">
    <source>
        <dbReference type="Proteomes" id="UP000823915"/>
    </source>
</evidence>
<dbReference type="Pfam" id="PF10035">
    <property type="entry name" value="DUF2179"/>
    <property type="match status" value="1"/>
</dbReference>
<evidence type="ECO:0000313" key="9">
    <source>
        <dbReference type="EMBL" id="HIY27042.1"/>
    </source>
</evidence>
<accession>A0A9D2C224</accession>
<gene>
    <name evidence="9" type="ORF">H9838_07730</name>
</gene>
<dbReference type="GO" id="GO:0005886">
    <property type="term" value="C:plasma membrane"/>
    <property type="evidence" value="ECO:0007669"/>
    <property type="project" value="UniProtKB-SubCell"/>
</dbReference>
<dbReference type="AlphaFoldDB" id="A0A9D2C224"/>
<evidence type="ECO:0000256" key="6">
    <source>
        <dbReference type="SAM" id="Phobius"/>
    </source>
</evidence>
<feature type="transmembrane region" description="Helical" evidence="6">
    <location>
        <begin position="109"/>
        <end position="131"/>
    </location>
</feature>
<name>A0A9D2C224_9FIRM</name>
<protein>
    <submittedName>
        <fullName evidence="9">YitT family protein</fullName>
    </submittedName>
</protein>
<dbReference type="PIRSF" id="PIRSF006483">
    <property type="entry name" value="Membrane_protein_YitT"/>
    <property type="match status" value="1"/>
</dbReference>
<keyword evidence="3 6" id="KW-0812">Transmembrane</keyword>
<dbReference type="InterPro" id="IPR051461">
    <property type="entry name" value="UPF0750_membrane"/>
</dbReference>
<evidence type="ECO:0000256" key="3">
    <source>
        <dbReference type="ARBA" id="ARBA00022692"/>
    </source>
</evidence>
<evidence type="ECO:0000256" key="5">
    <source>
        <dbReference type="ARBA" id="ARBA00023136"/>
    </source>
</evidence>
<evidence type="ECO:0000256" key="7">
    <source>
        <dbReference type="SAM" id="SignalP"/>
    </source>
</evidence>
<dbReference type="InterPro" id="IPR019264">
    <property type="entry name" value="DUF2179"/>
</dbReference>
<evidence type="ECO:0000259" key="8">
    <source>
        <dbReference type="Pfam" id="PF10035"/>
    </source>
</evidence>
<dbReference type="EMBL" id="DXDU01000123">
    <property type="protein sequence ID" value="HIY27042.1"/>
    <property type="molecule type" value="Genomic_DNA"/>
</dbReference>
<evidence type="ECO:0000256" key="1">
    <source>
        <dbReference type="ARBA" id="ARBA00004651"/>
    </source>
</evidence>
<evidence type="ECO:0000256" key="4">
    <source>
        <dbReference type="ARBA" id="ARBA00022989"/>
    </source>
</evidence>
<dbReference type="Gene3D" id="3.30.70.120">
    <property type="match status" value="1"/>
</dbReference>
<dbReference type="Pfam" id="PF02588">
    <property type="entry name" value="YitT_membrane"/>
    <property type="match status" value="1"/>
</dbReference>
<feature type="transmembrane region" description="Helical" evidence="6">
    <location>
        <begin position="48"/>
        <end position="73"/>
    </location>
</feature>
<keyword evidence="2" id="KW-1003">Cell membrane</keyword>
<dbReference type="PANTHER" id="PTHR33545:SF5">
    <property type="entry name" value="UPF0750 MEMBRANE PROTEIN YITT"/>
    <property type="match status" value="1"/>
</dbReference>
<dbReference type="Proteomes" id="UP000823915">
    <property type="component" value="Unassembled WGS sequence"/>
</dbReference>
<reference evidence="9" key="2">
    <citation type="submission" date="2021-04" db="EMBL/GenBank/DDBJ databases">
        <authorList>
            <person name="Gilroy R."/>
        </authorList>
    </citation>
    <scope>NUCLEOTIDE SEQUENCE</scope>
    <source>
        <strain evidence="9">1282</strain>
    </source>
</reference>
<keyword evidence="5 6" id="KW-0472">Membrane</keyword>
<sequence>MDRNKGKQLLLDFLFLLAGAAVYAAGVNAFTAPNNIAAGGVTGVATMLNYGFGTPIGLVVFLINVPIVVWAVLEIGYKLVAKTMVAIVLSSVLIDLFSHFIPAYRGDPILVALFAGVCEGVGLSLTFIRGATTGGTDMVARLLGRRLPHLSMGKLMLAVDGLVVVASAFVFGSVENAMYACIVIFVSTRLIDAILYGTDVGTGKLYFVMSPKVRQMGERIIGEMDRTVTYLDSKGGYSGDAGETMLCVVRRFEVYRLQQIIREEDKDAFVIVGEAGEITGEGFRSMHSDDKSLKELVQALRDKGKKP</sequence>
<comment type="caution">
    <text evidence="9">The sequence shown here is derived from an EMBL/GenBank/DDBJ whole genome shotgun (WGS) entry which is preliminary data.</text>
</comment>
<keyword evidence="4 6" id="KW-1133">Transmembrane helix</keyword>
<reference evidence="9" key="1">
    <citation type="journal article" date="2021" name="PeerJ">
        <title>Extensive microbial diversity within the chicken gut microbiome revealed by metagenomics and culture.</title>
        <authorList>
            <person name="Gilroy R."/>
            <person name="Ravi A."/>
            <person name="Getino M."/>
            <person name="Pursley I."/>
            <person name="Horton D.L."/>
            <person name="Alikhan N.F."/>
            <person name="Baker D."/>
            <person name="Gharbi K."/>
            <person name="Hall N."/>
            <person name="Watson M."/>
            <person name="Adriaenssens E.M."/>
            <person name="Foster-Nyarko E."/>
            <person name="Jarju S."/>
            <person name="Secka A."/>
            <person name="Antonio M."/>
            <person name="Oren A."/>
            <person name="Chaudhuri R.R."/>
            <person name="La Ragione R."/>
            <person name="Hildebrand F."/>
            <person name="Pallen M.J."/>
        </authorList>
    </citation>
    <scope>NUCLEOTIDE SEQUENCE</scope>
    <source>
        <strain evidence="9">1282</strain>
    </source>
</reference>
<dbReference type="CDD" id="cd16380">
    <property type="entry name" value="YitT_C"/>
    <property type="match status" value="1"/>
</dbReference>
<feature type="chain" id="PRO_5039081620" evidence="7">
    <location>
        <begin position="25"/>
        <end position="307"/>
    </location>
</feature>